<evidence type="ECO:0000259" key="4">
    <source>
        <dbReference type="PROSITE" id="PS51379"/>
    </source>
</evidence>
<evidence type="ECO:0000256" key="3">
    <source>
        <dbReference type="ARBA" id="ARBA00023014"/>
    </source>
</evidence>
<evidence type="ECO:0000256" key="1">
    <source>
        <dbReference type="ARBA" id="ARBA00022723"/>
    </source>
</evidence>
<dbReference type="InterPro" id="IPR017900">
    <property type="entry name" value="4Fe4S_Fe_S_CS"/>
</dbReference>
<dbReference type="Proteomes" id="UP000242850">
    <property type="component" value="Unassembled WGS sequence"/>
</dbReference>
<feature type="domain" description="4Fe-4S ferredoxin-type" evidence="4">
    <location>
        <begin position="123"/>
        <end position="152"/>
    </location>
</feature>
<evidence type="ECO:0000313" key="6">
    <source>
        <dbReference type="Proteomes" id="UP000242850"/>
    </source>
</evidence>
<dbReference type="SMART" id="SM00928">
    <property type="entry name" value="NADH_4Fe-4S"/>
    <property type="match status" value="1"/>
</dbReference>
<dbReference type="PANTHER" id="PTHR43578">
    <property type="entry name" value="NADH-QUINONE OXIDOREDUCTASE SUBUNIT F"/>
    <property type="match status" value="1"/>
</dbReference>
<dbReference type="EMBL" id="FNUK01000028">
    <property type="protein sequence ID" value="SEG08817.1"/>
    <property type="molecule type" value="Genomic_DNA"/>
</dbReference>
<dbReference type="SUPFAM" id="SSF54862">
    <property type="entry name" value="4Fe-4S ferredoxins"/>
    <property type="match status" value="1"/>
</dbReference>
<dbReference type="FunFam" id="1.20.1440.230:FF:000001">
    <property type="entry name" value="Mitochondrial NADH dehydrogenase flavoprotein 1"/>
    <property type="match status" value="1"/>
</dbReference>
<keyword evidence="2" id="KW-0408">Iron</keyword>
<dbReference type="SUPFAM" id="SSF140490">
    <property type="entry name" value="Nqo1C-terminal domain-like"/>
    <property type="match status" value="1"/>
</dbReference>
<dbReference type="PROSITE" id="PS00198">
    <property type="entry name" value="4FE4S_FER_1"/>
    <property type="match status" value="2"/>
</dbReference>
<dbReference type="InterPro" id="IPR037207">
    <property type="entry name" value="Nuop51_4Fe4S-bd_sf"/>
</dbReference>
<name>A0A1H5XBT8_9CLOT</name>
<dbReference type="RefSeq" id="WP_146057681.1">
    <property type="nucleotide sequence ID" value="NZ_FNUK01000028.1"/>
</dbReference>
<proteinExistence type="predicted"/>
<dbReference type="PROSITE" id="PS51379">
    <property type="entry name" value="4FE4S_FER_2"/>
    <property type="match status" value="2"/>
</dbReference>
<reference evidence="6" key="1">
    <citation type="submission" date="2016-10" db="EMBL/GenBank/DDBJ databases">
        <authorList>
            <person name="Varghese N."/>
            <person name="Submissions S."/>
        </authorList>
    </citation>
    <scope>NUCLEOTIDE SEQUENCE [LARGE SCALE GENOMIC DNA]</scope>
    <source>
        <strain evidence="6">DSM 5463</strain>
    </source>
</reference>
<dbReference type="GO" id="GO:0051539">
    <property type="term" value="F:4 iron, 4 sulfur cluster binding"/>
    <property type="evidence" value="ECO:0007669"/>
    <property type="project" value="InterPro"/>
</dbReference>
<keyword evidence="3" id="KW-0411">Iron-sulfur</keyword>
<dbReference type="PANTHER" id="PTHR43578:SF3">
    <property type="entry name" value="NADH-QUINONE OXIDOREDUCTASE SUBUNIT F"/>
    <property type="match status" value="1"/>
</dbReference>
<gene>
    <name evidence="5" type="ORF">SAMN05660865_01707</name>
</gene>
<dbReference type="Gene3D" id="1.20.1440.230">
    <property type="entry name" value="NADH-ubiquinone oxidoreductase 51kDa subunit, iron-sulphur binding domain"/>
    <property type="match status" value="1"/>
</dbReference>
<evidence type="ECO:0000313" key="5">
    <source>
        <dbReference type="EMBL" id="SEG08817.1"/>
    </source>
</evidence>
<dbReference type="Gene3D" id="3.30.70.20">
    <property type="match status" value="1"/>
</dbReference>
<dbReference type="InterPro" id="IPR017896">
    <property type="entry name" value="4Fe4S_Fe-S-bd"/>
</dbReference>
<dbReference type="PROSITE" id="PS00645">
    <property type="entry name" value="COMPLEX1_51K_2"/>
    <property type="match status" value="1"/>
</dbReference>
<evidence type="ECO:0000256" key="2">
    <source>
        <dbReference type="ARBA" id="ARBA00023004"/>
    </source>
</evidence>
<sequence>LTALGSMMGSGGMIVMDEDTCMVDVARFYLEFTVDESCGKCTPCREGTKRLLEILEKICEGKGTEEDLQRLESLAYTIKSASLCGLGQTAPNPVLSTLKYFRHEYEAHVKEKRCPAGVCKALLQYKILQDKCKGCGICAKNCPANAISGKVKEPFVIDKNKCIKCGVCIEKCPFKAIVRG</sequence>
<dbReference type="Pfam" id="PF13237">
    <property type="entry name" value="Fer4_10"/>
    <property type="match status" value="1"/>
</dbReference>
<keyword evidence="6" id="KW-1185">Reference proteome</keyword>
<dbReference type="AlphaFoldDB" id="A0A1H5XBT8"/>
<dbReference type="GO" id="GO:0046872">
    <property type="term" value="F:metal ion binding"/>
    <property type="evidence" value="ECO:0007669"/>
    <property type="project" value="UniProtKB-KW"/>
</dbReference>
<organism evidence="5 6">
    <name type="scientific">Caloramator fervidus</name>
    <dbReference type="NCBI Taxonomy" id="29344"/>
    <lineage>
        <taxon>Bacteria</taxon>
        <taxon>Bacillati</taxon>
        <taxon>Bacillota</taxon>
        <taxon>Clostridia</taxon>
        <taxon>Eubacteriales</taxon>
        <taxon>Clostridiaceae</taxon>
        <taxon>Caloramator</taxon>
    </lineage>
</organism>
<keyword evidence="1" id="KW-0479">Metal-binding</keyword>
<dbReference type="InterPro" id="IPR001949">
    <property type="entry name" value="NADH-UbQ_OxRdtase_51kDa_CS"/>
</dbReference>
<dbReference type="OrthoDB" id="9761899at2"/>
<feature type="non-terminal residue" evidence="5">
    <location>
        <position position="1"/>
    </location>
</feature>
<dbReference type="InterPro" id="IPR019575">
    <property type="entry name" value="Nuop51_4Fe4S-bd"/>
</dbReference>
<dbReference type="GO" id="GO:0010181">
    <property type="term" value="F:FMN binding"/>
    <property type="evidence" value="ECO:0007669"/>
    <property type="project" value="InterPro"/>
</dbReference>
<accession>A0A1H5XBT8</accession>
<dbReference type="Pfam" id="PF10589">
    <property type="entry name" value="NADH_4Fe-4S"/>
    <property type="match status" value="1"/>
</dbReference>
<dbReference type="GO" id="GO:0008137">
    <property type="term" value="F:NADH dehydrogenase (ubiquinone) activity"/>
    <property type="evidence" value="ECO:0007669"/>
    <property type="project" value="InterPro"/>
</dbReference>
<feature type="domain" description="4Fe-4S ferredoxin-type" evidence="4">
    <location>
        <begin position="153"/>
        <end position="180"/>
    </location>
</feature>
<protein>
    <submittedName>
        <fullName evidence="5">4Fe-4S dicluster domain-containing protein</fullName>
    </submittedName>
</protein>